<sequence length="283" mass="31063">MKLLKSALLIAVLGHASGALAAPIFSSDLESGTLDSIFYDVNSYEGVQVSLSTEQAHSGSRAVKIVYPRDEAGVELKPAAFPATKSLYIRKYEYFGPGWEGNWPVGLKTSRYFTRPDFSYGSDGSAYAYMSEKLIWQTYSGSTSDQYARGLCMAVYNQDIEATYASSTLFGNNLPYIRTGHWYKMETWLVLNSGVDVADGVMQVWIDDKLVLDRKNVVWKSSSRGVPNGTGWQSMWFGGNYSGAVFGGPGTSVSRYIDDLYLSTTLDRSSGPTPRAPANLSVQ</sequence>
<reference evidence="3" key="1">
    <citation type="submission" date="2020-01" db="EMBL/GenBank/DDBJ databases">
        <title>'Steroidobacter agaridevorans' sp. nov., agar-degrading bacteria isolated from rhizosphere soils.</title>
        <authorList>
            <person name="Ikenaga M."/>
            <person name="Kataoka M."/>
            <person name="Murouchi A."/>
            <person name="Katsuragi S."/>
            <person name="Sakai M."/>
        </authorList>
    </citation>
    <scope>NUCLEOTIDE SEQUENCE [LARGE SCALE GENOMIC DNA]</scope>
    <source>
        <strain evidence="3">YU21-B</strain>
    </source>
</reference>
<comment type="caution">
    <text evidence="2">The sequence shown here is derived from an EMBL/GenBank/DDBJ whole genome shotgun (WGS) entry which is preliminary data.</text>
</comment>
<proteinExistence type="predicted"/>
<keyword evidence="1" id="KW-0732">Signal</keyword>
<keyword evidence="3" id="KW-1185">Reference proteome</keyword>
<name>A0A829YFP0_9GAMM</name>
<gene>
    <name evidence="2" type="ORF">GCM10011487_41570</name>
</gene>
<protein>
    <recommendedName>
        <fullName evidence="4">Polysaccharide lyase</fullName>
    </recommendedName>
</protein>
<dbReference type="AlphaFoldDB" id="A0A829YFP0"/>
<evidence type="ECO:0000313" key="3">
    <source>
        <dbReference type="Proteomes" id="UP000445000"/>
    </source>
</evidence>
<dbReference type="Gene3D" id="2.60.120.200">
    <property type="match status" value="1"/>
</dbReference>
<evidence type="ECO:0000313" key="2">
    <source>
        <dbReference type="EMBL" id="GFE82157.1"/>
    </source>
</evidence>
<feature type="signal peptide" evidence="1">
    <location>
        <begin position="1"/>
        <end position="21"/>
    </location>
</feature>
<dbReference type="RefSeq" id="WP_161813828.1">
    <property type="nucleotide sequence ID" value="NZ_BLJN01000004.1"/>
</dbReference>
<evidence type="ECO:0000256" key="1">
    <source>
        <dbReference type="SAM" id="SignalP"/>
    </source>
</evidence>
<dbReference type="Proteomes" id="UP000445000">
    <property type="component" value="Unassembled WGS sequence"/>
</dbReference>
<accession>A0A829YFP0</accession>
<dbReference type="EMBL" id="BLJN01000004">
    <property type="protein sequence ID" value="GFE82157.1"/>
    <property type="molecule type" value="Genomic_DNA"/>
</dbReference>
<evidence type="ECO:0008006" key="4">
    <source>
        <dbReference type="Google" id="ProtNLM"/>
    </source>
</evidence>
<feature type="chain" id="PRO_5032753397" description="Polysaccharide lyase" evidence="1">
    <location>
        <begin position="22"/>
        <end position="283"/>
    </location>
</feature>
<organism evidence="2 3">
    <name type="scientific">Steroidobacter agaridevorans</name>
    <dbReference type="NCBI Taxonomy" id="2695856"/>
    <lineage>
        <taxon>Bacteria</taxon>
        <taxon>Pseudomonadati</taxon>
        <taxon>Pseudomonadota</taxon>
        <taxon>Gammaproteobacteria</taxon>
        <taxon>Steroidobacterales</taxon>
        <taxon>Steroidobacteraceae</taxon>
        <taxon>Steroidobacter</taxon>
    </lineage>
</organism>